<name>A0AAV0B279_PHAPC</name>
<evidence type="ECO:0000313" key="2">
    <source>
        <dbReference type="EMBL" id="CAH7674913.1"/>
    </source>
</evidence>
<dbReference type="Proteomes" id="UP001153365">
    <property type="component" value="Unassembled WGS sequence"/>
</dbReference>
<protein>
    <submittedName>
        <fullName evidence="2">Uncharacterized protein</fullName>
    </submittedName>
</protein>
<gene>
    <name evidence="2" type="ORF">PPACK8108_LOCUS9851</name>
</gene>
<proteinExistence type="predicted"/>
<dbReference type="AlphaFoldDB" id="A0AAV0B279"/>
<evidence type="ECO:0000256" key="1">
    <source>
        <dbReference type="SAM" id="MobiDB-lite"/>
    </source>
</evidence>
<reference evidence="2" key="1">
    <citation type="submission" date="2022-06" db="EMBL/GenBank/DDBJ databases">
        <authorList>
            <consortium name="SYNGENTA / RWTH Aachen University"/>
        </authorList>
    </citation>
    <scope>NUCLEOTIDE SEQUENCE</scope>
</reference>
<comment type="caution">
    <text evidence="2">The sequence shown here is derived from an EMBL/GenBank/DDBJ whole genome shotgun (WGS) entry which is preliminary data.</text>
</comment>
<dbReference type="EMBL" id="CALTRL010002165">
    <property type="protein sequence ID" value="CAH7674913.1"/>
    <property type="molecule type" value="Genomic_DNA"/>
</dbReference>
<keyword evidence="3" id="KW-1185">Reference proteome</keyword>
<sequence>MGLADLVAGQAPLACPAREDLKAPLDQLQFKPAYTTPTNNHHCPTQILVNYREEYSCQARTWTQIQGPNSGSCPAGISHIYWPLSVNNTTGQFKDTVIREASTENLPTQNSCQDSVMSDVDMTETNQDLIDWSEGEEEQERKTLEERVKRLKIKKIQALPQASTSQGNIRKPHSKAPQKQAPEIEIVLDNPSREADIRKLVKAHVQNHQDFKLYQAQNQMEEARTAIKKAMDSQKTLHKLK</sequence>
<feature type="non-terminal residue" evidence="2">
    <location>
        <position position="241"/>
    </location>
</feature>
<evidence type="ECO:0000313" key="3">
    <source>
        <dbReference type="Proteomes" id="UP001153365"/>
    </source>
</evidence>
<organism evidence="2 3">
    <name type="scientific">Phakopsora pachyrhizi</name>
    <name type="common">Asian soybean rust disease fungus</name>
    <dbReference type="NCBI Taxonomy" id="170000"/>
    <lineage>
        <taxon>Eukaryota</taxon>
        <taxon>Fungi</taxon>
        <taxon>Dikarya</taxon>
        <taxon>Basidiomycota</taxon>
        <taxon>Pucciniomycotina</taxon>
        <taxon>Pucciniomycetes</taxon>
        <taxon>Pucciniales</taxon>
        <taxon>Phakopsoraceae</taxon>
        <taxon>Phakopsora</taxon>
    </lineage>
</organism>
<accession>A0AAV0B279</accession>
<feature type="region of interest" description="Disordered" evidence="1">
    <location>
        <begin position="159"/>
        <end position="180"/>
    </location>
</feature>